<dbReference type="AlphaFoldDB" id="A0A1E8CJW8"/>
<dbReference type="PROSITE" id="PS50987">
    <property type="entry name" value="HTH_ARSR_2"/>
    <property type="match status" value="1"/>
</dbReference>
<evidence type="ECO:0000313" key="2">
    <source>
        <dbReference type="EMBL" id="OFE12567.1"/>
    </source>
</evidence>
<protein>
    <submittedName>
        <fullName evidence="2">Transcriptional regulator</fullName>
    </submittedName>
</protein>
<dbReference type="Proteomes" id="UP000175669">
    <property type="component" value="Unassembled WGS sequence"/>
</dbReference>
<reference evidence="3" key="1">
    <citation type="submission" date="2016-07" db="EMBL/GenBank/DDBJ databases">
        <authorList>
            <person name="Florea S."/>
            <person name="Webb J.S."/>
            <person name="Jaromczyk J."/>
            <person name="Schardl C.L."/>
        </authorList>
    </citation>
    <scope>NUCLEOTIDE SEQUENCE [LARGE SCALE GENOMIC DNA]</scope>
    <source>
        <strain evidence="3">KCTC 42131</strain>
    </source>
</reference>
<evidence type="ECO:0000259" key="1">
    <source>
        <dbReference type="PROSITE" id="PS50987"/>
    </source>
</evidence>
<dbReference type="NCBIfam" id="NF033788">
    <property type="entry name" value="HTH_metalloreg"/>
    <property type="match status" value="1"/>
</dbReference>
<dbReference type="PRINTS" id="PR00778">
    <property type="entry name" value="HTHARSR"/>
</dbReference>
<dbReference type="SMART" id="SM00418">
    <property type="entry name" value="HTH_ARSR"/>
    <property type="match status" value="1"/>
</dbReference>
<dbReference type="GO" id="GO:0003700">
    <property type="term" value="F:DNA-binding transcription factor activity"/>
    <property type="evidence" value="ECO:0007669"/>
    <property type="project" value="InterPro"/>
</dbReference>
<comment type="caution">
    <text evidence="2">The sequence shown here is derived from an EMBL/GenBank/DDBJ whole genome shotgun (WGS) entry which is preliminary data.</text>
</comment>
<organism evidence="2 3">
    <name type="scientific">Pseudohongiella acticola</name>
    <dbReference type="NCBI Taxonomy" id="1524254"/>
    <lineage>
        <taxon>Bacteria</taxon>
        <taxon>Pseudomonadati</taxon>
        <taxon>Pseudomonadota</taxon>
        <taxon>Gammaproteobacteria</taxon>
        <taxon>Pseudomonadales</taxon>
        <taxon>Pseudohongiellaceae</taxon>
        <taxon>Pseudohongiella</taxon>
    </lineage>
</organism>
<sequence>MPESSGHSHHLPELAVPVFAALADPTRLALLSRLQDGQPHAIVDLTEGSGLSRQAISKHLTVLHDAGLVESRRQGRESRYLYRPQGMQQARSYLDRVAQQWDDAIDRLKAFVE</sequence>
<keyword evidence="3" id="KW-1185">Reference proteome</keyword>
<dbReference type="Pfam" id="PF12840">
    <property type="entry name" value="HTH_20"/>
    <property type="match status" value="1"/>
</dbReference>
<dbReference type="InterPro" id="IPR001845">
    <property type="entry name" value="HTH_ArsR_DNA-bd_dom"/>
</dbReference>
<dbReference type="STRING" id="1524254.PHACT_04965"/>
<gene>
    <name evidence="2" type="ORF">PHACT_04965</name>
</gene>
<dbReference type="SUPFAM" id="SSF46785">
    <property type="entry name" value="Winged helix' DNA-binding domain"/>
    <property type="match status" value="1"/>
</dbReference>
<proteinExistence type="predicted"/>
<evidence type="ECO:0000313" key="3">
    <source>
        <dbReference type="Proteomes" id="UP000175669"/>
    </source>
</evidence>
<dbReference type="RefSeq" id="WP_070116178.1">
    <property type="nucleotide sequence ID" value="NZ_MASR01000001.1"/>
</dbReference>
<dbReference type="Gene3D" id="1.10.10.10">
    <property type="entry name" value="Winged helix-like DNA-binding domain superfamily/Winged helix DNA-binding domain"/>
    <property type="match status" value="1"/>
</dbReference>
<feature type="domain" description="HTH arsR-type" evidence="1">
    <location>
        <begin position="7"/>
        <end position="102"/>
    </location>
</feature>
<dbReference type="CDD" id="cd00090">
    <property type="entry name" value="HTH_ARSR"/>
    <property type="match status" value="1"/>
</dbReference>
<name>A0A1E8CJW8_9GAMM</name>
<dbReference type="InterPro" id="IPR011991">
    <property type="entry name" value="ArsR-like_HTH"/>
</dbReference>
<dbReference type="InterPro" id="IPR036388">
    <property type="entry name" value="WH-like_DNA-bd_sf"/>
</dbReference>
<dbReference type="EMBL" id="MASR01000001">
    <property type="protein sequence ID" value="OFE12567.1"/>
    <property type="molecule type" value="Genomic_DNA"/>
</dbReference>
<accession>A0A1E8CJW8</accession>
<dbReference type="InterPro" id="IPR036390">
    <property type="entry name" value="WH_DNA-bd_sf"/>
</dbReference>
<dbReference type="PANTHER" id="PTHR38600:SF2">
    <property type="entry name" value="SLL0088 PROTEIN"/>
    <property type="match status" value="1"/>
</dbReference>
<dbReference type="PANTHER" id="PTHR38600">
    <property type="entry name" value="TRANSCRIPTIONAL REGULATORY PROTEIN"/>
    <property type="match status" value="1"/>
</dbReference>
<dbReference type="OrthoDB" id="46768at2"/>